<evidence type="ECO:0000256" key="5">
    <source>
        <dbReference type="ARBA" id="ARBA00011944"/>
    </source>
</evidence>
<dbReference type="NCBIfam" id="TIGR00078">
    <property type="entry name" value="nadC"/>
    <property type="match status" value="1"/>
</dbReference>
<dbReference type="OrthoDB" id="9782546at2"/>
<dbReference type="InterPro" id="IPR027277">
    <property type="entry name" value="NadC/ModD"/>
</dbReference>
<dbReference type="InterPro" id="IPR037128">
    <property type="entry name" value="Quinolinate_PRibosylTase_N_sf"/>
</dbReference>
<dbReference type="InterPro" id="IPR013785">
    <property type="entry name" value="Aldolase_TIM"/>
</dbReference>
<reference evidence="16 17" key="1">
    <citation type="journal article" date="2017" name="BMC Genomics">
        <title>Comparative genomic and phylogenomic analyses of the Bifidobacteriaceae family.</title>
        <authorList>
            <person name="Lugli G.A."/>
            <person name="Milani C."/>
            <person name="Turroni F."/>
            <person name="Duranti S."/>
            <person name="Mancabelli L."/>
            <person name="Mangifesta M."/>
            <person name="Ferrario C."/>
            <person name="Modesto M."/>
            <person name="Mattarelli P."/>
            <person name="Jiri K."/>
            <person name="van Sinderen D."/>
            <person name="Ventura M."/>
        </authorList>
    </citation>
    <scope>NUCLEOTIDE SEQUENCE [LARGE SCALE GENOMIC DNA]</scope>
    <source>
        <strain evidence="16 17">LMG 28769</strain>
    </source>
</reference>
<dbReference type="UniPathway" id="UPA00253">
    <property type="reaction ID" value="UER00331"/>
</dbReference>
<accession>A0A261G3X2</accession>
<dbReference type="Pfam" id="PF01729">
    <property type="entry name" value="QRPTase_C"/>
    <property type="match status" value="1"/>
</dbReference>
<dbReference type="InterPro" id="IPR002638">
    <property type="entry name" value="Quinolinate_PRibosylTrfase_C"/>
</dbReference>
<organism evidence="16 17">
    <name type="scientific">Bifidobacterium aquikefiri</name>
    <dbReference type="NCBI Taxonomy" id="1653207"/>
    <lineage>
        <taxon>Bacteria</taxon>
        <taxon>Bacillati</taxon>
        <taxon>Actinomycetota</taxon>
        <taxon>Actinomycetes</taxon>
        <taxon>Bifidobacteriales</taxon>
        <taxon>Bifidobacteriaceae</taxon>
        <taxon>Bifidobacterium</taxon>
    </lineage>
</organism>
<dbReference type="SUPFAM" id="SSF51690">
    <property type="entry name" value="Nicotinate/Quinolinate PRTase C-terminal domain-like"/>
    <property type="match status" value="1"/>
</dbReference>
<evidence type="ECO:0000256" key="1">
    <source>
        <dbReference type="ARBA" id="ARBA00003237"/>
    </source>
</evidence>
<evidence type="ECO:0000256" key="3">
    <source>
        <dbReference type="ARBA" id="ARBA00009400"/>
    </source>
</evidence>
<dbReference type="Gene3D" id="3.20.20.70">
    <property type="entry name" value="Aldolase class I"/>
    <property type="match status" value="1"/>
</dbReference>
<evidence type="ECO:0000313" key="16">
    <source>
        <dbReference type="EMBL" id="OZG66117.1"/>
    </source>
</evidence>
<dbReference type="Gene3D" id="3.90.1170.20">
    <property type="entry name" value="Quinolinate phosphoribosyl transferase, N-terminal domain"/>
    <property type="match status" value="1"/>
</dbReference>
<evidence type="ECO:0000256" key="11">
    <source>
        <dbReference type="ARBA" id="ARBA00047445"/>
    </source>
</evidence>
<evidence type="ECO:0000256" key="4">
    <source>
        <dbReference type="ARBA" id="ARBA00011218"/>
    </source>
</evidence>
<dbReference type="FunFam" id="3.90.1170.20:FF:000001">
    <property type="entry name" value="Nicotinate-nucleotide diphosphorylase (Carboxylating)"/>
    <property type="match status" value="1"/>
</dbReference>
<dbReference type="GO" id="GO:0005737">
    <property type="term" value="C:cytoplasm"/>
    <property type="evidence" value="ECO:0007669"/>
    <property type="project" value="TreeGrafter"/>
</dbReference>
<dbReference type="PANTHER" id="PTHR32179:SF3">
    <property type="entry name" value="NICOTINATE-NUCLEOTIDE PYROPHOSPHORYLASE [CARBOXYLATING]"/>
    <property type="match status" value="1"/>
</dbReference>
<dbReference type="EMBL" id="MWXA01000006">
    <property type="protein sequence ID" value="OZG66117.1"/>
    <property type="molecule type" value="Genomic_DNA"/>
</dbReference>
<evidence type="ECO:0000259" key="14">
    <source>
        <dbReference type="Pfam" id="PF01729"/>
    </source>
</evidence>
<feature type="domain" description="Quinolinate phosphoribosyl transferase C-terminal" evidence="14">
    <location>
        <begin position="111"/>
        <end position="286"/>
    </location>
</feature>
<evidence type="ECO:0000313" key="17">
    <source>
        <dbReference type="Proteomes" id="UP000216451"/>
    </source>
</evidence>
<dbReference type="FunFam" id="3.20.20.70:FF:000030">
    <property type="entry name" value="Nicotinate-nucleotide pyrophosphorylase, carboxylating"/>
    <property type="match status" value="1"/>
</dbReference>
<dbReference type="GO" id="GO:0004514">
    <property type="term" value="F:nicotinate-nucleotide diphosphorylase (carboxylating) activity"/>
    <property type="evidence" value="ECO:0007669"/>
    <property type="project" value="UniProtKB-EC"/>
</dbReference>
<protein>
    <recommendedName>
        <fullName evidence="6">Nicotinate-nucleotide pyrophosphorylase [carboxylating]</fullName>
        <ecNumber evidence="5">2.4.2.19</ecNumber>
    </recommendedName>
    <alternativeName>
        <fullName evidence="12">Probable nicotinate-nucleotide pyrophosphorylase [carboxylating]</fullName>
    </alternativeName>
    <alternativeName>
        <fullName evidence="10">Quinolinate phosphoribosyltransferase [decarboxylating]</fullName>
    </alternativeName>
</protein>
<name>A0A261G3X2_9BIFI</name>
<gene>
    <name evidence="16" type="ORF">BAQU_1451</name>
</gene>
<evidence type="ECO:0000256" key="10">
    <source>
        <dbReference type="ARBA" id="ARBA00033102"/>
    </source>
</evidence>
<feature type="domain" description="Quinolinate phosphoribosyl transferase N-terminal" evidence="15">
    <location>
        <begin position="24"/>
        <end position="108"/>
    </location>
</feature>
<dbReference type="Proteomes" id="UP000216451">
    <property type="component" value="Unassembled WGS sequence"/>
</dbReference>
<dbReference type="GO" id="GO:0009435">
    <property type="term" value="P:NAD+ biosynthetic process"/>
    <property type="evidence" value="ECO:0007669"/>
    <property type="project" value="UniProtKB-UniPathway"/>
</dbReference>
<proteinExistence type="inferred from homology"/>
<dbReference type="SUPFAM" id="SSF54675">
    <property type="entry name" value="Nicotinate/Quinolinate PRTase N-terminal domain-like"/>
    <property type="match status" value="1"/>
</dbReference>
<evidence type="ECO:0000256" key="12">
    <source>
        <dbReference type="ARBA" id="ARBA00069173"/>
    </source>
</evidence>
<dbReference type="AlphaFoldDB" id="A0A261G3X2"/>
<dbReference type="PANTHER" id="PTHR32179">
    <property type="entry name" value="NICOTINATE-NUCLEOTIDE PYROPHOSPHORYLASE [CARBOXYLATING]"/>
    <property type="match status" value="1"/>
</dbReference>
<dbReference type="InterPro" id="IPR036068">
    <property type="entry name" value="Nicotinate_pribotase-like_C"/>
</dbReference>
<comment type="pathway">
    <text evidence="2">Cofactor biosynthesis; NAD(+) biosynthesis; nicotinate D-ribonucleotide from quinolinate: step 1/1.</text>
</comment>
<dbReference type="PIRSF" id="PIRSF006250">
    <property type="entry name" value="NadC_ModD"/>
    <property type="match status" value="1"/>
</dbReference>
<dbReference type="InterPro" id="IPR004393">
    <property type="entry name" value="NadC"/>
</dbReference>
<sequence length="289" mass="31258">MILDQSAIQDVLHRAFEEDSPNGDITSEHVIPEHVIGEADLVAREGGVLSGISIFADAFSFIDTQVEVEQYAADGHHFQAGERLAKVSGSMRAILRSERIALNFVQHMTGIATATAMFVNEVQGKSIAIKDTRKTLPGLRAIQRYAVVCGGGTNHRDGLSDAVMMKDNHLAALRSSGITIAHAIEEARKIRVDGKPVSVEVEIDDLGQINDVLEGKPDVIMLDNFSPADTVRAVRNIHRMSHHQIEIEASGNMTLEKVRSIADSGIDVISIGSLTHSVIGVDLGLDWVS</sequence>
<keyword evidence="9 13" id="KW-0808">Transferase</keyword>
<evidence type="ECO:0000256" key="6">
    <source>
        <dbReference type="ARBA" id="ARBA00020990"/>
    </source>
</evidence>
<evidence type="ECO:0000256" key="8">
    <source>
        <dbReference type="ARBA" id="ARBA00022676"/>
    </source>
</evidence>
<comment type="subunit">
    <text evidence="4">Hexamer formed by 3 homodimers.</text>
</comment>
<evidence type="ECO:0000256" key="7">
    <source>
        <dbReference type="ARBA" id="ARBA00022642"/>
    </source>
</evidence>
<comment type="catalytic activity">
    <reaction evidence="11">
        <text>nicotinate beta-D-ribonucleotide + CO2 + diphosphate = quinolinate + 5-phospho-alpha-D-ribose 1-diphosphate + 2 H(+)</text>
        <dbReference type="Rhea" id="RHEA:12733"/>
        <dbReference type="ChEBI" id="CHEBI:15378"/>
        <dbReference type="ChEBI" id="CHEBI:16526"/>
        <dbReference type="ChEBI" id="CHEBI:29959"/>
        <dbReference type="ChEBI" id="CHEBI:33019"/>
        <dbReference type="ChEBI" id="CHEBI:57502"/>
        <dbReference type="ChEBI" id="CHEBI:58017"/>
        <dbReference type="EC" id="2.4.2.19"/>
    </reaction>
</comment>
<comment type="caution">
    <text evidence="16">The sequence shown here is derived from an EMBL/GenBank/DDBJ whole genome shotgun (WGS) entry which is preliminary data.</text>
</comment>
<keyword evidence="8 13" id="KW-0328">Glycosyltransferase</keyword>
<evidence type="ECO:0000256" key="9">
    <source>
        <dbReference type="ARBA" id="ARBA00022679"/>
    </source>
</evidence>
<comment type="similarity">
    <text evidence="3 13">Belongs to the NadC/ModD family.</text>
</comment>
<evidence type="ECO:0000259" key="15">
    <source>
        <dbReference type="Pfam" id="PF02749"/>
    </source>
</evidence>
<evidence type="ECO:0000256" key="13">
    <source>
        <dbReference type="PIRNR" id="PIRNR006250"/>
    </source>
</evidence>
<evidence type="ECO:0000256" key="2">
    <source>
        <dbReference type="ARBA" id="ARBA00004893"/>
    </source>
</evidence>
<dbReference type="CDD" id="cd01572">
    <property type="entry name" value="QPRTase"/>
    <property type="match status" value="1"/>
</dbReference>
<keyword evidence="17" id="KW-1185">Reference proteome</keyword>
<keyword evidence="7" id="KW-0662">Pyridine nucleotide biosynthesis</keyword>
<dbReference type="InterPro" id="IPR022412">
    <property type="entry name" value="Quinolinate_PRibosylTrfase_N"/>
</dbReference>
<dbReference type="EC" id="2.4.2.19" evidence="5"/>
<comment type="function">
    <text evidence="1">Involved in the catabolism of quinolinic acid (QA).</text>
</comment>
<dbReference type="GO" id="GO:0034213">
    <property type="term" value="P:quinolinate catabolic process"/>
    <property type="evidence" value="ECO:0007669"/>
    <property type="project" value="TreeGrafter"/>
</dbReference>
<dbReference type="Pfam" id="PF02749">
    <property type="entry name" value="QRPTase_N"/>
    <property type="match status" value="1"/>
</dbReference>